<reference evidence="1 2" key="1">
    <citation type="submission" date="2020-10" db="EMBL/GenBank/DDBJ databases">
        <title>Connecting structure to function with the recovery of over 1000 high-quality activated sludge metagenome-assembled genomes encoding full-length rRNA genes using long-read sequencing.</title>
        <authorList>
            <person name="Singleton C.M."/>
            <person name="Petriglieri F."/>
            <person name="Kristensen J.M."/>
            <person name="Kirkegaard R.H."/>
            <person name="Michaelsen T.Y."/>
            <person name="Andersen M.H."/>
            <person name="Karst S.M."/>
            <person name="Dueholm M.S."/>
            <person name="Nielsen P.H."/>
            <person name="Albertsen M."/>
        </authorList>
    </citation>
    <scope>NUCLEOTIDE SEQUENCE [LARGE SCALE GENOMIC DNA]</scope>
    <source>
        <strain evidence="1">OdNE_18-Q3-R46-58_MAXAC.008</strain>
    </source>
</reference>
<gene>
    <name evidence="1" type="ORF">IPN91_00660</name>
</gene>
<evidence type="ECO:0000313" key="1">
    <source>
        <dbReference type="EMBL" id="MBK8571157.1"/>
    </source>
</evidence>
<sequence length="195" mass="21571">MRTVLAPLLLILFAWGCTAPILVRPPADRQEREALALREVTRLGQPGDWLVMRGYHATDNLVSAVTAEPFSHVAVLDAERGLVIEAEGRGLHTAPLADFLHRAHRVILMRPLWATTPERQQAAVEKARSLVGRPYDFTGLVGLNVADRYYCSELAVAAYAPHASRKDRLPLVIPPGDMHHWATILWDSGPVPTSH</sequence>
<name>A0A936F105_9BACT</name>
<organism evidence="1 2">
    <name type="scientific">Candidatus Geothrix odensensis</name>
    <dbReference type="NCBI Taxonomy" id="2954440"/>
    <lineage>
        <taxon>Bacteria</taxon>
        <taxon>Pseudomonadati</taxon>
        <taxon>Acidobacteriota</taxon>
        <taxon>Holophagae</taxon>
        <taxon>Holophagales</taxon>
        <taxon>Holophagaceae</taxon>
        <taxon>Geothrix</taxon>
    </lineage>
</organism>
<dbReference type="Pfam" id="PF05708">
    <property type="entry name" value="Peptidase_C92"/>
    <property type="match status" value="1"/>
</dbReference>
<accession>A0A936F105</accession>
<comment type="caution">
    <text evidence="1">The sequence shown here is derived from an EMBL/GenBank/DDBJ whole genome shotgun (WGS) entry which is preliminary data.</text>
</comment>
<dbReference type="Proteomes" id="UP000709959">
    <property type="component" value="Unassembled WGS sequence"/>
</dbReference>
<dbReference type="Gene3D" id="3.90.1720.10">
    <property type="entry name" value="endopeptidase domain like (from Nostoc punctiforme)"/>
    <property type="match status" value="1"/>
</dbReference>
<dbReference type="EMBL" id="JADKCH010000001">
    <property type="protein sequence ID" value="MBK8571157.1"/>
    <property type="molecule type" value="Genomic_DNA"/>
</dbReference>
<dbReference type="SUPFAM" id="SSF54001">
    <property type="entry name" value="Cysteine proteinases"/>
    <property type="match status" value="1"/>
</dbReference>
<protein>
    <recommendedName>
        <fullName evidence="3">Permuted papain-like amidase YaeF/Yiix C92 family enzyme</fullName>
    </recommendedName>
</protein>
<evidence type="ECO:0000313" key="2">
    <source>
        <dbReference type="Proteomes" id="UP000709959"/>
    </source>
</evidence>
<proteinExistence type="predicted"/>
<dbReference type="InterPro" id="IPR038765">
    <property type="entry name" value="Papain-like_cys_pep_sf"/>
</dbReference>
<dbReference type="InterPro" id="IPR024453">
    <property type="entry name" value="Peptidase_C92"/>
</dbReference>
<evidence type="ECO:0008006" key="3">
    <source>
        <dbReference type="Google" id="ProtNLM"/>
    </source>
</evidence>
<dbReference type="AlphaFoldDB" id="A0A936F105"/>